<reference evidence="5" key="1">
    <citation type="submission" date="2016-11" db="EMBL/GenBank/DDBJ databases">
        <authorList>
            <person name="Schniete J.K."/>
            <person name="Salih T."/>
            <person name="Algora Gallardo L."/>
            <person name="Martinez Fernandez S."/>
            <person name="Herron P.R."/>
        </authorList>
    </citation>
    <scope>NUCLEOTIDE SEQUENCE [LARGE SCALE GENOMIC DNA]</scope>
    <source>
        <strain evidence="5">DSM 41896</strain>
    </source>
</reference>
<dbReference type="RefSeq" id="WP_073495913.1">
    <property type="nucleotide sequence ID" value="NZ_MPOH02000011.1"/>
</dbReference>
<dbReference type="Gene3D" id="3.40.630.30">
    <property type="match status" value="1"/>
</dbReference>
<dbReference type="InterPro" id="IPR000182">
    <property type="entry name" value="GNAT_dom"/>
</dbReference>
<dbReference type="InterPro" id="IPR016181">
    <property type="entry name" value="Acyl_CoA_acyltransferase"/>
</dbReference>
<feature type="domain" description="N-acetyltransferase" evidence="3">
    <location>
        <begin position="4"/>
        <end position="148"/>
    </location>
</feature>
<dbReference type="EMBL" id="MPOH02000011">
    <property type="protein sequence ID" value="OQD55836.1"/>
    <property type="molecule type" value="Genomic_DNA"/>
</dbReference>
<keyword evidence="2" id="KW-0012">Acyltransferase</keyword>
<protein>
    <submittedName>
        <fullName evidence="4">GNAT family N-acetyltransferase</fullName>
    </submittedName>
</protein>
<keyword evidence="1 4" id="KW-0808">Transferase</keyword>
<dbReference type="CDD" id="cd04301">
    <property type="entry name" value="NAT_SF"/>
    <property type="match status" value="1"/>
</dbReference>
<dbReference type="Proteomes" id="UP000184286">
    <property type="component" value="Unassembled WGS sequence"/>
</dbReference>
<name>A0A1V6MU54_9ACTN</name>
<dbReference type="AlphaFoldDB" id="A0A1V6MU54"/>
<accession>A0A1V6MU54</accession>
<sequence length="150" mass="16473">MTDLRLRIAPVVGEAMLEQWRHVHNAIVPPAAMSLDEARARAGRHRLDNAYVGDVLVGCSTVRPPEGEEAVATVIARVLPPYRRRGHGTALYDHGLPHARVLGARAVETCVLAVNEDGLRFAEARGFVETERYTLDGESDVWVDLRLAAT</sequence>
<evidence type="ECO:0000313" key="4">
    <source>
        <dbReference type="EMBL" id="OQD55836.1"/>
    </source>
</evidence>
<dbReference type="Pfam" id="PF00583">
    <property type="entry name" value="Acetyltransf_1"/>
    <property type="match status" value="1"/>
</dbReference>
<proteinExistence type="predicted"/>
<dbReference type="InterPro" id="IPR050832">
    <property type="entry name" value="Bact_Acetyltransf"/>
</dbReference>
<dbReference type="OrthoDB" id="3376052at2"/>
<evidence type="ECO:0000259" key="3">
    <source>
        <dbReference type="PROSITE" id="PS51186"/>
    </source>
</evidence>
<organism evidence="4 5">
    <name type="scientific">Streptomyces phaeoluteigriseus</name>
    <dbReference type="NCBI Taxonomy" id="114686"/>
    <lineage>
        <taxon>Bacteria</taxon>
        <taxon>Bacillati</taxon>
        <taxon>Actinomycetota</taxon>
        <taxon>Actinomycetes</taxon>
        <taxon>Kitasatosporales</taxon>
        <taxon>Streptomycetaceae</taxon>
        <taxon>Streptomyces</taxon>
        <taxon>Streptomyces aurantiacus group</taxon>
    </lineage>
</organism>
<dbReference type="GO" id="GO:0016747">
    <property type="term" value="F:acyltransferase activity, transferring groups other than amino-acyl groups"/>
    <property type="evidence" value="ECO:0007669"/>
    <property type="project" value="InterPro"/>
</dbReference>
<dbReference type="SUPFAM" id="SSF55729">
    <property type="entry name" value="Acyl-CoA N-acyltransferases (Nat)"/>
    <property type="match status" value="1"/>
</dbReference>
<evidence type="ECO:0000256" key="2">
    <source>
        <dbReference type="ARBA" id="ARBA00023315"/>
    </source>
</evidence>
<dbReference type="PROSITE" id="PS51186">
    <property type="entry name" value="GNAT"/>
    <property type="match status" value="1"/>
</dbReference>
<dbReference type="PANTHER" id="PTHR43877:SF5">
    <property type="entry name" value="BLL8307 PROTEIN"/>
    <property type="match status" value="1"/>
</dbReference>
<reference evidence="4 5" key="2">
    <citation type="submission" date="2017-02" db="EMBL/GenBank/DDBJ databases">
        <title>Draft genome sequence of Streptomyces phaeoluteigriseus type strain DSM41896.</title>
        <authorList>
            <person name="Salih T.S."/>
            <person name="Algora Gallardo L."/>
            <person name="Melo Santos T."/>
            <person name="Filgueira Martinez S."/>
            <person name="Herron P.R."/>
        </authorList>
    </citation>
    <scope>NUCLEOTIDE SEQUENCE [LARGE SCALE GENOMIC DNA]</scope>
    <source>
        <strain evidence="4 5">DSM 41896</strain>
    </source>
</reference>
<dbReference type="STRING" id="114686.BM536_015455"/>
<evidence type="ECO:0000256" key="1">
    <source>
        <dbReference type="ARBA" id="ARBA00022679"/>
    </source>
</evidence>
<comment type="caution">
    <text evidence="4">The sequence shown here is derived from an EMBL/GenBank/DDBJ whole genome shotgun (WGS) entry which is preliminary data.</text>
</comment>
<evidence type="ECO:0000313" key="5">
    <source>
        <dbReference type="Proteomes" id="UP000184286"/>
    </source>
</evidence>
<gene>
    <name evidence="4" type="ORF">BM536_015455</name>
</gene>
<dbReference type="PANTHER" id="PTHR43877">
    <property type="entry name" value="AMINOALKYLPHOSPHONATE N-ACETYLTRANSFERASE-RELATED-RELATED"/>
    <property type="match status" value="1"/>
</dbReference>